<dbReference type="InterPro" id="IPR036574">
    <property type="entry name" value="Scorpion_toxin-like_sf"/>
</dbReference>
<name>A0A1Q3FTD4_CULTA</name>
<dbReference type="GO" id="GO:0051707">
    <property type="term" value="P:response to other organism"/>
    <property type="evidence" value="ECO:0007669"/>
    <property type="project" value="UniProtKB-ARBA"/>
</dbReference>
<dbReference type="AlphaFoldDB" id="A0A1Q3FTD4"/>
<sequence length="77" mass="8383">MKCLYCCVVLVVLLGLTLALAAADVSDNAEEVAPIKISKRMFVQTLTCTSPNCNAQCRGRGYRNGKCQIGRCFCSYV</sequence>
<protein>
    <submittedName>
        <fullName evidence="2">Putative conserved secreted protein</fullName>
    </submittedName>
</protein>
<feature type="signal peptide" evidence="1">
    <location>
        <begin position="1"/>
        <end position="19"/>
    </location>
</feature>
<dbReference type="Gene3D" id="3.30.30.10">
    <property type="entry name" value="Knottin, scorpion toxin-like"/>
    <property type="match status" value="1"/>
</dbReference>
<evidence type="ECO:0000256" key="1">
    <source>
        <dbReference type="SAM" id="SignalP"/>
    </source>
</evidence>
<proteinExistence type="predicted"/>
<keyword evidence="1" id="KW-0732">Signal</keyword>
<feature type="chain" id="PRO_5012795120" evidence="1">
    <location>
        <begin position="20"/>
        <end position="77"/>
    </location>
</feature>
<evidence type="ECO:0000313" key="2">
    <source>
        <dbReference type="EMBL" id="JAV30825.1"/>
    </source>
</evidence>
<dbReference type="EMBL" id="GFDL01004220">
    <property type="protein sequence ID" value="JAV30825.1"/>
    <property type="molecule type" value="Transcribed_RNA"/>
</dbReference>
<organism evidence="2">
    <name type="scientific">Culex tarsalis</name>
    <name type="common">Encephalitis mosquito</name>
    <dbReference type="NCBI Taxonomy" id="7177"/>
    <lineage>
        <taxon>Eukaryota</taxon>
        <taxon>Metazoa</taxon>
        <taxon>Ecdysozoa</taxon>
        <taxon>Arthropoda</taxon>
        <taxon>Hexapoda</taxon>
        <taxon>Insecta</taxon>
        <taxon>Pterygota</taxon>
        <taxon>Neoptera</taxon>
        <taxon>Endopterygota</taxon>
        <taxon>Diptera</taxon>
        <taxon>Nematocera</taxon>
        <taxon>Culicoidea</taxon>
        <taxon>Culicidae</taxon>
        <taxon>Culicinae</taxon>
        <taxon>Culicini</taxon>
        <taxon>Culex</taxon>
        <taxon>Culex</taxon>
    </lineage>
</organism>
<dbReference type="PROSITE" id="PS01138">
    <property type="entry name" value="SCORP_SHORT_TOXIN"/>
    <property type="match status" value="1"/>
</dbReference>
<reference evidence="2" key="1">
    <citation type="submission" date="2017-01" db="EMBL/GenBank/DDBJ databases">
        <title>A deep insight into the sialotranscriptome of adult male and female Cluex tarsalis mosquitoes.</title>
        <authorList>
            <person name="Ribeiro J.M."/>
            <person name="Moreira F."/>
            <person name="Bernard K.A."/>
            <person name="Calvo E."/>
        </authorList>
    </citation>
    <scope>NUCLEOTIDE SEQUENCE</scope>
    <source>
        <strain evidence="2">Kern County</strain>
        <tissue evidence="2">Salivary glands</tissue>
    </source>
</reference>
<accession>A0A1Q3FTD4</accession>